<proteinExistence type="inferred from homology"/>
<comment type="subunit">
    <text evidence="3">Heptamer of 7 subunits arranged in a ring. Interacts with the chaperonin GroEL.</text>
</comment>
<sequence>MLKPLGDRVVLKVEETEQKVGGLVLAGASQAATKPAKVVAIGEGIRTLNGDLVALTVKEGDRVLVENHVGVEVKDQDENYLLVSESNILAIIE</sequence>
<comment type="similarity">
    <text evidence="1 3 4">Belongs to the GroES chaperonin family.</text>
</comment>
<dbReference type="RefSeq" id="WP_209628076.1">
    <property type="nucleotide sequence ID" value="NZ_PRDG01000003.1"/>
</dbReference>
<accession>A0ABS5B446</accession>
<dbReference type="InterPro" id="IPR018369">
    <property type="entry name" value="Chaprnonin_Cpn10_CS"/>
</dbReference>
<evidence type="ECO:0000313" key="6">
    <source>
        <dbReference type="Proteomes" id="UP001519296"/>
    </source>
</evidence>
<dbReference type="PRINTS" id="PR00297">
    <property type="entry name" value="CHAPERONIN10"/>
</dbReference>
<evidence type="ECO:0000256" key="4">
    <source>
        <dbReference type="RuleBase" id="RU000535"/>
    </source>
</evidence>
<evidence type="ECO:0000256" key="3">
    <source>
        <dbReference type="HAMAP-Rule" id="MF_00580"/>
    </source>
</evidence>
<dbReference type="PROSITE" id="PS00681">
    <property type="entry name" value="CHAPERONINS_CPN10"/>
    <property type="match status" value="1"/>
</dbReference>
<dbReference type="EMBL" id="PRDG01000003">
    <property type="protein sequence ID" value="MBP2623580.1"/>
    <property type="molecule type" value="Genomic_DNA"/>
</dbReference>
<evidence type="ECO:0000256" key="2">
    <source>
        <dbReference type="ARBA" id="ARBA00023186"/>
    </source>
</evidence>
<protein>
    <recommendedName>
        <fullName evidence="3">Co-chaperonin GroES</fullName>
    </recommendedName>
    <alternativeName>
        <fullName evidence="3">10 kDa chaperonin</fullName>
    </alternativeName>
    <alternativeName>
        <fullName evidence="3">Chaperonin-10</fullName>
        <shortName evidence="3">Cpn10</shortName>
    </alternativeName>
</protein>
<dbReference type="PANTHER" id="PTHR10772:SF58">
    <property type="entry name" value="CO-CHAPERONIN GROES"/>
    <property type="match status" value="1"/>
</dbReference>
<reference evidence="5 6" key="1">
    <citation type="submission" date="2018-02" db="EMBL/GenBank/DDBJ databases">
        <title>Draft genome sequence of Streptococcus oricebi CCUG 70868T type strain.</title>
        <authorList>
            <person name="Mendez V."/>
            <person name="Salva-Serra F."/>
            <person name="Jaen-Luchoro D."/>
            <person name="Gonzales-Siles L."/>
            <person name="Karlsson R."/>
            <person name="Engstrom-Jakobsson H."/>
            <person name="Busquets A."/>
            <person name="Gomila M."/>
            <person name="Pineiro-Iglesias B."/>
            <person name="Bennasar-Figueras A."/>
            <person name="Seeger M."/>
            <person name="Moore E."/>
        </authorList>
    </citation>
    <scope>NUCLEOTIDE SEQUENCE [LARGE SCALE GENOMIC DNA]</scope>
    <source>
        <strain evidence="5 6">CCUG 70868</strain>
    </source>
</reference>
<keyword evidence="2 3" id="KW-0143">Chaperone</keyword>
<dbReference type="PANTHER" id="PTHR10772">
    <property type="entry name" value="10 KDA HEAT SHOCK PROTEIN"/>
    <property type="match status" value="1"/>
</dbReference>
<comment type="subcellular location">
    <subcellularLocation>
        <location evidence="3">Cytoplasm</location>
    </subcellularLocation>
</comment>
<keyword evidence="3" id="KW-0963">Cytoplasm</keyword>
<dbReference type="InterPro" id="IPR037124">
    <property type="entry name" value="Chaperonin_GroES_sf"/>
</dbReference>
<dbReference type="SUPFAM" id="SSF50129">
    <property type="entry name" value="GroES-like"/>
    <property type="match status" value="1"/>
</dbReference>
<name>A0ABS5B446_9STRE</name>
<dbReference type="Gene3D" id="2.30.33.40">
    <property type="entry name" value="GroES chaperonin"/>
    <property type="match status" value="1"/>
</dbReference>
<organism evidence="5 6">
    <name type="scientific">Streptococcus oricebi</name>
    <dbReference type="NCBI Taxonomy" id="1547447"/>
    <lineage>
        <taxon>Bacteria</taxon>
        <taxon>Bacillati</taxon>
        <taxon>Bacillota</taxon>
        <taxon>Bacilli</taxon>
        <taxon>Lactobacillales</taxon>
        <taxon>Streptococcaceae</taxon>
        <taxon>Streptococcus</taxon>
    </lineage>
</organism>
<dbReference type="CDD" id="cd00320">
    <property type="entry name" value="cpn10"/>
    <property type="match status" value="1"/>
</dbReference>
<keyword evidence="6" id="KW-1185">Reference proteome</keyword>
<dbReference type="HAMAP" id="MF_00580">
    <property type="entry name" value="CH10"/>
    <property type="match status" value="1"/>
</dbReference>
<dbReference type="SMART" id="SM00883">
    <property type="entry name" value="Cpn10"/>
    <property type="match status" value="1"/>
</dbReference>
<dbReference type="InterPro" id="IPR020818">
    <property type="entry name" value="Chaperonin_GroES"/>
</dbReference>
<comment type="caution">
    <text evidence="5">The sequence shown here is derived from an EMBL/GenBank/DDBJ whole genome shotgun (WGS) entry which is preliminary data.</text>
</comment>
<gene>
    <name evidence="3" type="primary">groES</name>
    <name evidence="3" type="synonym">groS</name>
    <name evidence="5" type="ORF">C4K46_06445</name>
</gene>
<dbReference type="Pfam" id="PF00166">
    <property type="entry name" value="Cpn10"/>
    <property type="match status" value="1"/>
</dbReference>
<dbReference type="NCBIfam" id="NF001528">
    <property type="entry name" value="PRK00364.1-4"/>
    <property type="match status" value="1"/>
</dbReference>
<evidence type="ECO:0000313" key="5">
    <source>
        <dbReference type="EMBL" id="MBP2623580.1"/>
    </source>
</evidence>
<dbReference type="InterPro" id="IPR011032">
    <property type="entry name" value="GroES-like_sf"/>
</dbReference>
<comment type="function">
    <text evidence="3 4">Together with the chaperonin GroEL, plays an essential role in assisting protein folding. The GroEL-GroES system forms a nano-cage that allows encapsulation of the non-native substrate proteins and provides a physical environment optimized to promote and accelerate protein folding. GroES binds to the apical surface of the GroEL ring, thereby capping the opening of the GroEL channel.</text>
</comment>
<dbReference type="Proteomes" id="UP001519296">
    <property type="component" value="Unassembled WGS sequence"/>
</dbReference>
<evidence type="ECO:0000256" key="1">
    <source>
        <dbReference type="ARBA" id="ARBA00006975"/>
    </source>
</evidence>